<dbReference type="Proteomes" id="UP001324634">
    <property type="component" value="Chromosome"/>
</dbReference>
<protein>
    <submittedName>
        <fullName evidence="2">Uncharacterized protein</fullName>
    </submittedName>
</protein>
<feature type="signal peptide" evidence="1">
    <location>
        <begin position="1"/>
        <end position="18"/>
    </location>
</feature>
<evidence type="ECO:0000256" key="1">
    <source>
        <dbReference type="SAM" id="SignalP"/>
    </source>
</evidence>
<evidence type="ECO:0000313" key="3">
    <source>
        <dbReference type="Proteomes" id="UP001324634"/>
    </source>
</evidence>
<dbReference type="AlphaFoldDB" id="A0AAX4HRC7"/>
<organism evidence="2 3">
    <name type="scientific">Peredibacter starrii</name>
    <dbReference type="NCBI Taxonomy" id="28202"/>
    <lineage>
        <taxon>Bacteria</taxon>
        <taxon>Pseudomonadati</taxon>
        <taxon>Bdellovibrionota</taxon>
        <taxon>Bacteriovoracia</taxon>
        <taxon>Bacteriovoracales</taxon>
        <taxon>Bacteriovoracaceae</taxon>
        <taxon>Peredibacter</taxon>
    </lineage>
</organism>
<feature type="chain" id="PRO_5043713426" evidence="1">
    <location>
        <begin position="19"/>
        <end position="276"/>
    </location>
</feature>
<dbReference type="KEGG" id="psti:SOO65_02765"/>
<dbReference type="EMBL" id="CP139487">
    <property type="protein sequence ID" value="WPU65658.1"/>
    <property type="molecule type" value="Genomic_DNA"/>
</dbReference>
<keyword evidence="3" id="KW-1185">Reference proteome</keyword>
<reference evidence="2 3" key="1">
    <citation type="submission" date="2023-11" db="EMBL/GenBank/DDBJ databases">
        <title>Peredibacter starrii A3.12.</title>
        <authorList>
            <person name="Mitchell R.J."/>
        </authorList>
    </citation>
    <scope>NUCLEOTIDE SEQUENCE [LARGE SCALE GENOMIC DNA]</scope>
    <source>
        <strain evidence="2 3">A3.12</strain>
    </source>
</reference>
<name>A0AAX4HRC7_9BACT</name>
<evidence type="ECO:0000313" key="2">
    <source>
        <dbReference type="EMBL" id="WPU65658.1"/>
    </source>
</evidence>
<accession>A0AAX4HRC7</accession>
<sequence>MKKLTIVLGLLLAFNVLAQEVVSEPGWKTSLRSFVTRVAGAEWGNKLLGAAPAPEAPEVVMPTIPQQVKKATDVESYSKKVKEPTEYDRLPVERKKQFDYKFVEELFQVTRKTQAKDEDLSSWLNTLDQGGSREGIYQALVLDEVYNGLESIEEKPSARLLNFCLMFSQKFLNQTFKTESLNQLNLYSLKRIFTEKGLDLMEYYESRDLDALYRWYALFSAEVAKDYEPLLKSEIRKEPSAKYHYEWAKSMPIQHIKSEFIIKLHTVMNGLQLLND</sequence>
<proteinExistence type="predicted"/>
<keyword evidence="1" id="KW-0732">Signal</keyword>
<dbReference type="RefSeq" id="WP_321396563.1">
    <property type="nucleotide sequence ID" value="NZ_CP139487.1"/>
</dbReference>
<gene>
    <name evidence="2" type="ORF">SOO65_02765</name>
</gene>